<accession>A0ABS7TD93</accession>
<proteinExistence type="predicted"/>
<sequence length="108" mass="12048">MKTAAIAVSLMFLVILVLARYFFISSDQGLIDRNYALRVASDALGDSLYGITCSRDKYAWHTQILENKSSFVFGFTPKVTSDKACVFTKVIVDRRTGEIWIDTAKGAK</sequence>
<evidence type="ECO:0000313" key="1">
    <source>
        <dbReference type="EMBL" id="MBZ4185829.1"/>
    </source>
</evidence>
<gene>
    <name evidence="1" type="ORF">K7B09_05740</name>
</gene>
<evidence type="ECO:0000313" key="2">
    <source>
        <dbReference type="Proteomes" id="UP001430290"/>
    </source>
</evidence>
<protein>
    <recommendedName>
        <fullName evidence="3">MSHA biogenesis protein MshP</fullName>
    </recommendedName>
</protein>
<name>A0ABS7TD93_9GAMM</name>
<keyword evidence="2" id="KW-1185">Reference proteome</keyword>
<organism evidence="1 2">
    <name type="scientific">Thermomonas beijingensis</name>
    <dbReference type="NCBI Taxonomy" id="2872701"/>
    <lineage>
        <taxon>Bacteria</taxon>
        <taxon>Pseudomonadati</taxon>
        <taxon>Pseudomonadota</taxon>
        <taxon>Gammaproteobacteria</taxon>
        <taxon>Lysobacterales</taxon>
        <taxon>Lysobacteraceae</taxon>
        <taxon>Thermomonas</taxon>
    </lineage>
</organism>
<evidence type="ECO:0008006" key="3">
    <source>
        <dbReference type="Google" id="ProtNLM"/>
    </source>
</evidence>
<dbReference type="EMBL" id="JAIQDJ010000001">
    <property type="protein sequence ID" value="MBZ4185829.1"/>
    <property type="molecule type" value="Genomic_DNA"/>
</dbReference>
<dbReference type="Proteomes" id="UP001430290">
    <property type="component" value="Unassembled WGS sequence"/>
</dbReference>
<reference evidence="1" key="1">
    <citation type="submission" date="2021-09" db="EMBL/GenBank/DDBJ databases">
        <authorList>
            <person name="Wu T."/>
            <person name="Guo S.Z."/>
        </authorList>
    </citation>
    <scope>NUCLEOTIDE SEQUENCE</scope>
    <source>
        <strain evidence="1">RSS-23</strain>
    </source>
</reference>
<dbReference type="RefSeq" id="WP_223627658.1">
    <property type="nucleotide sequence ID" value="NZ_JAIQDJ010000001.1"/>
</dbReference>
<comment type="caution">
    <text evidence="1">The sequence shown here is derived from an EMBL/GenBank/DDBJ whole genome shotgun (WGS) entry which is preliminary data.</text>
</comment>